<dbReference type="OrthoDB" id="5953249at2759"/>
<name>A0A2B7XHW1_9EURO</name>
<keyword evidence="4" id="KW-1185">Reference proteome</keyword>
<dbReference type="PANTHER" id="PTHR28083">
    <property type="entry name" value="GOOD FOR FULL DBP5 ACTIVITY PROTEIN 2"/>
    <property type="match status" value="1"/>
</dbReference>
<organism evidence="3 4">
    <name type="scientific">Helicocarpus griseus UAMH5409</name>
    <dbReference type="NCBI Taxonomy" id="1447875"/>
    <lineage>
        <taxon>Eukaryota</taxon>
        <taxon>Fungi</taxon>
        <taxon>Dikarya</taxon>
        <taxon>Ascomycota</taxon>
        <taxon>Pezizomycotina</taxon>
        <taxon>Eurotiomycetes</taxon>
        <taxon>Eurotiomycetidae</taxon>
        <taxon>Onygenales</taxon>
        <taxon>Ajellomycetaceae</taxon>
        <taxon>Helicocarpus</taxon>
    </lineage>
</organism>
<feature type="compositionally biased region" description="Low complexity" evidence="1">
    <location>
        <begin position="505"/>
        <end position="522"/>
    </location>
</feature>
<dbReference type="SUPFAM" id="SSF53098">
    <property type="entry name" value="Ribonuclease H-like"/>
    <property type="match status" value="1"/>
</dbReference>
<protein>
    <recommendedName>
        <fullName evidence="2">Gfd2/YDR514C-like C-terminal domain-containing protein</fullName>
    </recommendedName>
</protein>
<accession>A0A2B7XHW1</accession>
<dbReference type="InterPro" id="IPR040151">
    <property type="entry name" value="Gfd2/YDR514C-like"/>
</dbReference>
<dbReference type="EMBL" id="PDNB01000074">
    <property type="protein sequence ID" value="PGH11314.1"/>
    <property type="molecule type" value="Genomic_DNA"/>
</dbReference>
<gene>
    <name evidence="3" type="ORF">AJ79_04930</name>
</gene>
<evidence type="ECO:0000313" key="4">
    <source>
        <dbReference type="Proteomes" id="UP000223968"/>
    </source>
</evidence>
<feature type="region of interest" description="Disordered" evidence="1">
    <location>
        <begin position="29"/>
        <end position="56"/>
    </location>
</feature>
<dbReference type="PANTHER" id="PTHR28083:SF1">
    <property type="entry name" value="GOOD FOR FULL DBP5 ACTIVITY PROTEIN 2"/>
    <property type="match status" value="1"/>
</dbReference>
<dbReference type="InterPro" id="IPR048519">
    <property type="entry name" value="Gfd2/YDR514C-like_C"/>
</dbReference>
<feature type="domain" description="Gfd2/YDR514C-like C-terminal" evidence="2">
    <location>
        <begin position="366"/>
        <end position="580"/>
    </location>
</feature>
<proteinExistence type="predicted"/>
<sequence length="682" mass="75782">MDRGERLKLLFGGGDEELLKTNSGLQYPIEAKSPSADGQRDVKIPSIGVPQANPANTSIKPALQELSSSEDGFDEYLASFSQARKAKMKKKKSNMGGKSMPLSNGVDLSISTFSHHCDNKVASFCPIIAVSRFPYKYVRSSEKDRIAKGFFDAGKFWDRCWDLYYIHPPPHISMQPLVLVPTHQVQDLIDEINRVLKCQVSIPSDPDMGFMIHFEDDGTPQPQYLGTSSSKEEKEAMESIIPAAPCDGYAAPKGCSAEVDCSFAAFKAKMEAAVEAARKNKKKAKTKRQGDRIMRLRGWCSTLKRTQCYLGMRPRRPRDIQPPNTDGLSWDEQKRVEREYALACGNILEPFDVNKPAPFTFTSEPIFVCVDVEANEKSHSQITEIGVSTLDTLDLVGIPPGEGGRNWVAKINSRHFRISEFSHIVNKDFVDGCPDKFEFGKSEWIFIKDAADAVDSCFQPPYSARTSEQPIPEYKTRPRSLVFLGHDPETDLSYIRKLGCTSFPKPTTSASSSQSSQSSKPAIPAPHFLETLDTSILYRVLKRETEPTSLGKILADLSITGWNLHNGGNDARYTMEAMIGIALKSRLLLDQPITYEDHTEMPSTNNWPLVTAMRPAPDSGLNDEVVRAANAYDRKWKAEVERRVREGAKDAESRVRSECAGWDEAIAVEDDGGEGTGWGGEV</sequence>
<comment type="caution">
    <text evidence="3">The sequence shown here is derived from an EMBL/GenBank/DDBJ whole genome shotgun (WGS) entry which is preliminary data.</text>
</comment>
<reference evidence="3 4" key="1">
    <citation type="submission" date="2017-10" db="EMBL/GenBank/DDBJ databases">
        <title>Comparative genomics in systemic dimorphic fungi from Ajellomycetaceae.</title>
        <authorList>
            <person name="Munoz J.F."/>
            <person name="Mcewen J.G."/>
            <person name="Clay O.K."/>
            <person name="Cuomo C.A."/>
        </authorList>
    </citation>
    <scope>NUCLEOTIDE SEQUENCE [LARGE SCALE GENOMIC DNA]</scope>
    <source>
        <strain evidence="3 4">UAMH5409</strain>
    </source>
</reference>
<dbReference type="GO" id="GO:0005634">
    <property type="term" value="C:nucleus"/>
    <property type="evidence" value="ECO:0007669"/>
    <property type="project" value="TreeGrafter"/>
</dbReference>
<feature type="region of interest" description="Disordered" evidence="1">
    <location>
        <begin position="505"/>
        <end position="524"/>
    </location>
</feature>
<dbReference type="STRING" id="1447875.A0A2B7XHW1"/>
<dbReference type="AlphaFoldDB" id="A0A2B7XHW1"/>
<dbReference type="Pfam" id="PF21762">
    <property type="entry name" value="DEDDh_C"/>
    <property type="match status" value="1"/>
</dbReference>
<evidence type="ECO:0000259" key="2">
    <source>
        <dbReference type="Pfam" id="PF21762"/>
    </source>
</evidence>
<evidence type="ECO:0000256" key="1">
    <source>
        <dbReference type="SAM" id="MobiDB-lite"/>
    </source>
</evidence>
<evidence type="ECO:0000313" key="3">
    <source>
        <dbReference type="EMBL" id="PGH11314.1"/>
    </source>
</evidence>
<dbReference type="Proteomes" id="UP000223968">
    <property type="component" value="Unassembled WGS sequence"/>
</dbReference>
<dbReference type="InterPro" id="IPR012337">
    <property type="entry name" value="RNaseH-like_sf"/>
</dbReference>